<accession>A0A498I7M1</accession>
<sequence>MTNMVDTCWSSVIPFFSYRWLLLTASTVYRSSTAAAFTLYLPSSYSIHYCFDSYVVLSTKKPEPCFSNSLLQREPPPPSDMPAEPVDGEFKLELCPRSWNAFLMLRL</sequence>
<dbReference type="AlphaFoldDB" id="A0A498I7M1"/>
<reference evidence="1 2" key="1">
    <citation type="submission" date="2018-10" db="EMBL/GenBank/DDBJ databases">
        <title>A high-quality apple genome assembly.</title>
        <authorList>
            <person name="Hu J."/>
        </authorList>
    </citation>
    <scope>NUCLEOTIDE SEQUENCE [LARGE SCALE GENOMIC DNA]</scope>
    <source>
        <strain evidence="2">cv. HFTH1</strain>
        <tissue evidence="1">Young leaf</tissue>
    </source>
</reference>
<dbReference type="Proteomes" id="UP000290289">
    <property type="component" value="Chromosome 13"/>
</dbReference>
<organism evidence="1 2">
    <name type="scientific">Malus domestica</name>
    <name type="common">Apple</name>
    <name type="synonym">Pyrus malus</name>
    <dbReference type="NCBI Taxonomy" id="3750"/>
    <lineage>
        <taxon>Eukaryota</taxon>
        <taxon>Viridiplantae</taxon>
        <taxon>Streptophyta</taxon>
        <taxon>Embryophyta</taxon>
        <taxon>Tracheophyta</taxon>
        <taxon>Spermatophyta</taxon>
        <taxon>Magnoliopsida</taxon>
        <taxon>eudicotyledons</taxon>
        <taxon>Gunneridae</taxon>
        <taxon>Pentapetalae</taxon>
        <taxon>rosids</taxon>
        <taxon>fabids</taxon>
        <taxon>Rosales</taxon>
        <taxon>Rosaceae</taxon>
        <taxon>Amygdaloideae</taxon>
        <taxon>Maleae</taxon>
        <taxon>Malus</taxon>
    </lineage>
</organism>
<evidence type="ECO:0000313" key="1">
    <source>
        <dbReference type="EMBL" id="RXH78212.1"/>
    </source>
</evidence>
<name>A0A498I7M1_MALDO</name>
<evidence type="ECO:0000313" key="2">
    <source>
        <dbReference type="Proteomes" id="UP000290289"/>
    </source>
</evidence>
<keyword evidence="2" id="KW-1185">Reference proteome</keyword>
<protein>
    <submittedName>
        <fullName evidence="1">Uncharacterized protein</fullName>
    </submittedName>
</protein>
<dbReference type="EMBL" id="RDQH01000339">
    <property type="protein sequence ID" value="RXH78212.1"/>
    <property type="molecule type" value="Genomic_DNA"/>
</dbReference>
<gene>
    <name evidence="1" type="ORF">DVH24_001730</name>
</gene>
<proteinExistence type="predicted"/>
<comment type="caution">
    <text evidence="1">The sequence shown here is derived from an EMBL/GenBank/DDBJ whole genome shotgun (WGS) entry which is preliminary data.</text>
</comment>